<dbReference type="InterPro" id="IPR013154">
    <property type="entry name" value="ADH-like_N"/>
</dbReference>
<dbReference type="PANTHER" id="PTHR48106:SF18">
    <property type="entry name" value="QUINONE OXIDOREDUCTASE PIG3"/>
    <property type="match status" value="1"/>
</dbReference>
<protein>
    <submittedName>
        <fullName evidence="4">Zinc-binding dehydrogenase</fullName>
    </submittedName>
</protein>
<dbReference type="Pfam" id="PF00107">
    <property type="entry name" value="ADH_zinc_N"/>
    <property type="match status" value="1"/>
</dbReference>
<comment type="caution">
    <text evidence="4">The sequence shown here is derived from an EMBL/GenBank/DDBJ whole genome shotgun (WGS) entry which is preliminary data.</text>
</comment>
<evidence type="ECO:0000256" key="1">
    <source>
        <dbReference type="ARBA" id="ARBA00022857"/>
    </source>
</evidence>
<dbReference type="Proteomes" id="UP001073227">
    <property type="component" value="Unassembled WGS sequence"/>
</dbReference>
<evidence type="ECO:0000259" key="3">
    <source>
        <dbReference type="SMART" id="SM00829"/>
    </source>
</evidence>
<organism evidence="4 5">
    <name type="scientific">Hoeflea algicola</name>
    <dbReference type="NCBI Taxonomy" id="2983763"/>
    <lineage>
        <taxon>Bacteria</taxon>
        <taxon>Pseudomonadati</taxon>
        <taxon>Pseudomonadota</taxon>
        <taxon>Alphaproteobacteria</taxon>
        <taxon>Hyphomicrobiales</taxon>
        <taxon>Rhizobiaceae</taxon>
        <taxon>Hoeflea</taxon>
    </lineage>
</organism>
<name>A0ABT3Z593_9HYPH</name>
<proteinExistence type="predicted"/>
<dbReference type="EMBL" id="JAOVZR010000001">
    <property type="protein sequence ID" value="MCY0146938.1"/>
    <property type="molecule type" value="Genomic_DNA"/>
</dbReference>
<dbReference type="RefSeq" id="WP_267652574.1">
    <property type="nucleotide sequence ID" value="NZ_JAOVZR010000001.1"/>
</dbReference>
<keyword evidence="5" id="KW-1185">Reference proteome</keyword>
<gene>
    <name evidence="4" type="ORF">OEG84_04200</name>
</gene>
<dbReference type="InterPro" id="IPR011032">
    <property type="entry name" value="GroES-like_sf"/>
</dbReference>
<keyword evidence="1" id="KW-0521">NADP</keyword>
<dbReference type="InterPro" id="IPR020843">
    <property type="entry name" value="ER"/>
</dbReference>
<evidence type="ECO:0000313" key="5">
    <source>
        <dbReference type="Proteomes" id="UP001073227"/>
    </source>
</evidence>
<dbReference type="InterPro" id="IPR036291">
    <property type="entry name" value="NAD(P)-bd_dom_sf"/>
</dbReference>
<dbReference type="SUPFAM" id="SSF51735">
    <property type="entry name" value="NAD(P)-binding Rossmann-fold domains"/>
    <property type="match status" value="1"/>
</dbReference>
<dbReference type="SMART" id="SM00829">
    <property type="entry name" value="PKS_ER"/>
    <property type="match status" value="1"/>
</dbReference>
<evidence type="ECO:0000256" key="2">
    <source>
        <dbReference type="ARBA" id="ARBA00023002"/>
    </source>
</evidence>
<evidence type="ECO:0000313" key="4">
    <source>
        <dbReference type="EMBL" id="MCY0146938.1"/>
    </source>
</evidence>
<dbReference type="Gene3D" id="3.90.180.10">
    <property type="entry name" value="Medium-chain alcohol dehydrogenases, catalytic domain"/>
    <property type="match status" value="1"/>
</dbReference>
<dbReference type="PANTHER" id="PTHR48106">
    <property type="entry name" value="QUINONE OXIDOREDUCTASE PIG3-RELATED"/>
    <property type="match status" value="1"/>
</dbReference>
<keyword evidence="2" id="KW-0560">Oxidoreductase</keyword>
<dbReference type="InterPro" id="IPR013149">
    <property type="entry name" value="ADH-like_C"/>
</dbReference>
<sequence length="345" mass="37140">MTVPETMNALILKGHGLSGSRSGAAIDTLEPYLDYGKLPVPRPGPGEVLVKVRMASVNPSDLYFIKGEYGQPRVKGAAAGFEGVGQVIAGNGLYAAYLKGKRVAFVGGAAGSGAWAEYIVVSAATCVVIRPAMRDEDAAGHVVNPVTAWTMFDIVEKSGSKSFIFTAANSQLGKLIAGLARDKNCAMIAIIRNESQAAHLEELGAKHVLVQSDPEFGAKLAALCKTDKPRILLDAVANQVAADIFTAMPARARWIIYGKLDTEEPSLREPGQFIFMDKKIEGYWLAQWFKRASIIEKLRTLRAVQNRFISGKWRTEVVATIPLSEALVKLPAALRTGDGKVMLTP</sequence>
<dbReference type="SUPFAM" id="SSF50129">
    <property type="entry name" value="GroES-like"/>
    <property type="match status" value="1"/>
</dbReference>
<dbReference type="Pfam" id="PF08240">
    <property type="entry name" value="ADH_N"/>
    <property type="match status" value="1"/>
</dbReference>
<dbReference type="Gene3D" id="3.40.50.720">
    <property type="entry name" value="NAD(P)-binding Rossmann-like Domain"/>
    <property type="match status" value="1"/>
</dbReference>
<feature type="domain" description="Enoyl reductase (ER)" evidence="3">
    <location>
        <begin position="24"/>
        <end position="343"/>
    </location>
</feature>
<reference evidence="4" key="1">
    <citation type="submission" date="2022-10" db="EMBL/GenBank/DDBJ databases">
        <title>Hoeflea sp. G2-23, isolated from marine algae.</title>
        <authorList>
            <person name="Kristyanto S."/>
            <person name="Kim J.M."/>
            <person name="Jeon C.O."/>
        </authorList>
    </citation>
    <scope>NUCLEOTIDE SEQUENCE</scope>
    <source>
        <strain evidence="4">G2-23</strain>
    </source>
</reference>
<accession>A0ABT3Z593</accession>